<name>A0A0M0LCD0_9BACL</name>
<organism evidence="1 2">
    <name type="scientific">Viridibacillus arvi</name>
    <dbReference type="NCBI Taxonomy" id="263475"/>
    <lineage>
        <taxon>Bacteria</taxon>
        <taxon>Bacillati</taxon>
        <taxon>Bacillota</taxon>
        <taxon>Bacilli</taxon>
        <taxon>Bacillales</taxon>
        <taxon>Caryophanaceae</taxon>
        <taxon>Viridibacillus</taxon>
    </lineage>
</organism>
<protein>
    <submittedName>
        <fullName evidence="1">Uncharacterized protein</fullName>
    </submittedName>
</protein>
<dbReference type="AlphaFoldDB" id="A0A0M0LCD0"/>
<dbReference type="EMBL" id="LILB01000007">
    <property type="protein sequence ID" value="KOO48363.1"/>
    <property type="molecule type" value="Genomic_DNA"/>
</dbReference>
<gene>
    <name evidence="1" type="ORF">AMD00_18380</name>
</gene>
<dbReference type="STRING" id="263475.AMD00_18380"/>
<dbReference type="Proteomes" id="UP000036867">
    <property type="component" value="Unassembled WGS sequence"/>
</dbReference>
<dbReference type="Pfam" id="PF21845">
    <property type="entry name" value="DUF6904"/>
    <property type="match status" value="1"/>
</dbReference>
<reference evidence="2" key="1">
    <citation type="submission" date="2015-08" db="EMBL/GenBank/DDBJ databases">
        <title>Fjat-10028 dsm 16317.</title>
        <authorList>
            <person name="Liu B."/>
            <person name="Wang J."/>
            <person name="Zhu Y."/>
            <person name="Liu G."/>
            <person name="Chen Q."/>
            <person name="Chen Z."/>
            <person name="Lan J."/>
            <person name="Che J."/>
            <person name="Ge C."/>
            <person name="Shi H."/>
            <person name="Pan Z."/>
            <person name="Liu X."/>
        </authorList>
    </citation>
    <scope>NUCLEOTIDE SEQUENCE [LARGE SCALE GENOMIC DNA]</scope>
    <source>
        <strain evidence="2">DSM 16317</strain>
    </source>
</reference>
<dbReference type="GeneID" id="301138064"/>
<keyword evidence="2" id="KW-1185">Reference proteome</keyword>
<proteinExistence type="predicted"/>
<dbReference type="RefSeq" id="WP_053418497.1">
    <property type="nucleotide sequence ID" value="NZ_LILB01000007.1"/>
</dbReference>
<dbReference type="InterPro" id="IPR054199">
    <property type="entry name" value="DUF6904"/>
</dbReference>
<comment type="caution">
    <text evidence="1">The sequence shown here is derived from an EMBL/GenBank/DDBJ whole genome shotgun (WGS) entry which is preliminary data.</text>
</comment>
<dbReference type="OrthoDB" id="1999450at2"/>
<evidence type="ECO:0000313" key="2">
    <source>
        <dbReference type="Proteomes" id="UP000036867"/>
    </source>
</evidence>
<sequence>MISIKSTENLTGARISGDFWDFEELVHALHHITTLDDLQSSYEGVCIRVLGVCYDIRLAAQGKHNIEFVKNGMQKDIIKSQNVIVPEQNVYLSVEVLWPELLFTTIALNELYRLQQEHNNGHGWNLHMTTIRKFQANVIDCLKNSMDPSDFKLFINMLQVHQTSIVEYAVQYIDLLNLKFIEMAPEERQANLLTFAYKIAFEDTEYLVLKKQLLETASITKSPIHKMKIPLKYPKEIKW</sequence>
<evidence type="ECO:0000313" key="1">
    <source>
        <dbReference type="EMBL" id="KOO48363.1"/>
    </source>
</evidence>
<accession>A0A0M0LCD0</accession>